<evidence type="ECO:0000313" key="3">
    <source>
        <dbReference type="Proteomes" id="UP000000230"/>
    </source>
</evidence>
<proteinExistence type="predicted"/>
<dbReference type="EMBL" id="CP000653">
    <property type="protein sequence ID" value="ABP61271.1"/>
    <property type="molecule type" value="Genomic_DNA"/>
</dbReference>
<feature type="compositionally biased region" description="Gly residues" evidence="1">
    <location>
        <begin position="1"/>
        <end position="12"/>
    </location>
</feature>
<gene>
    <name evidence="2" type="ordered locus">Ent638_2603</name>
</gene>
<dbReference type="InterPro" id="IPR006448">
    <property type="entry name" value="Phage_term_ssu_P27"/>
</dbReference>
<organism evidence="2 3">
    <name type="scientific">Enterobacter sp. (strain 638)</name>
    <dbReference type="NCBI Taxonomy" id="399742"/>
    <lineage>
        <taxon>Bacteria</taxon>
        <taxon>Pseudomonadati</taxon>
        <taxon>Pseudomonadota</taxon>
        <taxon>Gammaproteobacteria</taxon>
        <taxon>Enterobacterales</taxon>
        <taxon>Enterobacteriaceae</taxon>
        <taxon>Enterobacter</taxon>
    </lineage>
</organism>
<dbReference type="Proteomes" id="UP000000230">
    <property type="component" value="Chromosome"/>
</dbReference>
<reference evidence="3" key="1">
    <citation type="journal article" date="2010" name="PLoS Genet.">
        <title>Genome sequence of the plant growth promoting endophytic bacterium Enterobacter sp. 638.</title>
        <authorList>
            <person name="Taghavi S."/>
            <person name="van der Lelie D."/>
            <person name="Hoffman A."/>
            <person name="Zhang Y.B."/>
            <person name="Walla M.D."/>
            <person name="Vangronsveld J."/>
            <person name="Newman L."/>
            <person name="Monchy S."/>
        </authorList>
    </citation>
    <scope>NUCLEOTIDE SEQUENCE [LARGE SCALE GENOMIC DNA]</scope>
    <source>
        <strain evidence="3">638</strain>
    </source>
</reference>
<dbReference type="AlphaFoldDB" id="A0A9J9GHS1"/>
<dbReference type="Pfam" id="PF05119">
    <property type="entry name" value="Terminase_4"/>
    <property type="match status" value="1"/>
</dbReference>
<accession>A0A9J9GHS1</accession>
<sequence length="152" mass="16417">MGTGLRASGGGRKQNLPSKKKSSLTRISPPDELLSDIAIRMWKTQSKILIERGNFELEDAPLLLAYCNSFHYMVIADKVVSNLAKTDLENMGIADLGGTGGLKKHPAINVRNDSISQLARLGSLLGLDPLSRQRMTGGGGGDEDEGNEFDEF</sequence>
<dbReference type="OrthoDB" id="6315308at2"/>
<dbReference type="KEGG" id="ent:Ent638_2603"/>
<evidence type="ECO:0000256" key="1">
    <source>
        <dbReference type="SAM" id="MobiDB-lite"/>
    </source>
</evidence>
<feature type="compositionally biased region" description="Acidic residues" evidence="1">
    <location>
        <begin position="141"/>
        <end position="152"/>
    </location>
</feature>
<keyword evidence="3" id="KW-1185">Reference proteome</keyword>
<protein>
    <submittedName>
        <fullName evidence="2">Phage terminase, small subunit, putative, P27 family</fullName>
    </submittedName>
</protein>
<feature type="region of interest" description="Disordered" evidence="1">
    <location>
        <begin position="132"/>
        <end position="152"/>
    </location>
</feature>
<dbReference type="RefSeq" id="WP_015959604.1">
    <property type="nucleotide sequence ID" value="NC_009436.1"/>
</dbReference>
<name>A0A9J9GHS1_ENT38</name>
<evidence type="ECO:0000313" key="2">
    <source>
        <dbReference type="EMBL" id="ABP61271.1"/>
    </source>
</evidence>
<feature type="region of interest" description="Disordered" evidence="1">
    <location>
        <begin position="1"/>
        <end position="27"/>
    </location>
</feature>